<evidence type="ECO:0000256" key="1">
    <source>
        <dbReference type="SAM" id="Phobius"/>
    </source>
</evidence>
<protein>
    <submittedName>
        <fullName evidence="2">Uncharacterized protein</fullName>
    </submittedName>
</protein>
<keyword evidence="1" id="KW-0472">Membrane</keyword>
<dbReference type="EMBL" id="JAGJWT010000002">
    <property type="protein sequence ID" value="MBS9340151.1"/>
    <property type="molecule type" value="Genomic_DNA"/>
</dbReference>
<name>A0A9X0ZVM0_NEIEL</name>
<sequence>IFTIYWVVGLLFCIVYIPIASICPYCHSFQKFNGKSFEIDANNLTYSRGVSPFSKDYCTACKAPLSPKVVEHMYSKIADE</sequence>
<keyword evidence="1" id="KW-0812">Transmembrane</keyword>
<evidence type="ECO:0000313" key="3">
    <source>
        <dbReference type="Proteomes" id="UP000708805"/>
    </source>
</evidence>
<accession>A0A9X0ZVM0</accession>
<evidence type="ECO:0000313" key="2">
    <source>
        <dbReference type="EMBL" id="MBS9340151.1"/>
    </source>
</evidence>
<proteinExistence type="predicted"/>
<feature type="non-terminal residue" evidence="2">
    <location>
        <position position="1"/>
    </location>
</feature>
<keyword evidence="1" id="KW-1133">Transmembrane helix</keyword>
<comment type="caution">
    <text evidence="2">The sequence shown here is derived from an EMBL/GenBank/DDBJ whole genome shotgun (WGS) entry which is preliminary data.</text>
</comment>
<dbReference type="Proteomes" id="UP000708805">
    <property type="component" value="Unassembled WGS sequence"/>
</dbReference>
<dbReference type="AlphaFoldDB" id="A0A9X0ZVM0"/>
<feature type="transmembrane region" description="Helical" evidence="1">
    <location>
        <begin position="6"/>
        <end position="26"/>
    </location>
</feature>
<reference evidence="2" key="1">
    <citation type="submission" date="2021-04" db="EMBL/GenBank/DDBJ databases">
        <title>Genomic characterization of endocarditis-associated Neisseria elongata subsp. nitroreducens.</title>
        <authorList>
            <person name="Schorner M."/>
            <person name="Passarelli-Araujo H."/>
            <person name="Scheffer M."/>
            <person name="Barazzetti F."/>
            <person name="Martins J."/>
            <person name="Machado H."/>
            <person name="Palmeiro J."/>
            <person name="Bazzo M."/>
        </authorList>
    </citation>
    <scope>NUCLEOTIDE SEQUENCE</scope>
    <source>
        <strain evidence="2">Nel_M001</strain>
    </source>
</reference>
<gene>
    <name evidence="2" type="ORF">J8641_04805</name>
</gene>
<organism evidence="2 3">
    <name type="scientific">Neisseria elongata subsp. nitroreducens</name>
    <dbReference type="NCBI Taxonomy" id="90367"/>
    <lineage>
        <taxon>Bacteria</taxon>
        <taxon>Pseudomonadati</taxon>
        <taxon>Pseudomonadota</taxon>
        <taxon>Betaproteobacteria</taxon>
        <taxon>Neisseriales</taxon>
        <taxon>Neisseriaceae</taxon>
        <taxon>Neisseria</taxon>
    </lineage>
</organism>